<dbReference type="AlphaFoldDB" id="A0A5C5XMA4"/>
<feature type="region of interest" description="Disordered" evidence="1">
    <location>
        <begin position="82"/>
        <end position="103"/>
    </location>
</feature>
<reference evidence="3 4" key="1">
    <citation type="submission" date="2019-02" db="EMBL/GenBank/DDBJ databases">
        <title>Deep-cultivation of Planctomycetes and their phenomic and genomic characterization uncovers novel biology.</title>
        <authorList>
            <person name="Wiegand S."/>
            <person name="Jogler M."/>
            <person name="Boedeker C."/>
            <person name="Pinto D."/>
            <person name="Vollmers J."/>
            <person name="Rivas-Marin E."/>
            <person name="Kohn T."/>
            <person name="Peeters S.H."/>
            <person name="Heuer A."/>
            <person name="Rast P."/>
            <person name="Oberbeckmann S."/>
            <person name="Bunk B."/>
            <person name="Jeske O."/>
            <person name="Meyerdierks A."/>
            <person name="Storesund J.E."/>
            <person name="Kallscheuer N."/>
            <person name="Luecker S."/>
            <person name="Lage O.M."/>
            <person name="Pohl T."/>
            <person name="Merkel B.J."/>
            <person name="Hornburger P."/>
            <person name="Mueller R.-W."/>
            <person name="Bruemmer F."/>
            <person name="Labrenz M."/>
            <person name="Spormann A.M."/>
            <person name="Op Den Camp H."/>
            <person name="Overmann J."/>
            <person name="Amann R."/>
            <person name="Jetten M.S.M."/>
            <person name="Mascher T."/>
            <person name="Medema M.H."/>
            <person name="Devos D.P."/>
            <person name="Kaster A.-K."/>
            <person name="Ovreas L."/>
            <person name="Rohde M."/>
            <person name="Galperin M.Y."/>
            <person name="Jogler C."/>
        </authorList>
    </citation>
    <scope>NUCLEOTIDE SEQUENCE [LARGE SCALE GENOMIC DNA]</scope>
    <source>
        <strain evidence="3 4">Pan54</strain>
    </source>
</reference>
<dbReference type="RefSeq" id="WP_146505308.1">
    <property type="nucleotide sequence ID" value="NZ_SJPG01000001.1"/>
</dbReference>
<evidence type="ECO:0000313" key="3">
    <source>
        <dbReference type="EMBL" id="TWT63581.1"/>
    </source>
</evidence>
<proteinExistence type="predicted"/>
<protein>
    <submittedName>
        <fullName evidence="3">Uncharacterized protein</fullName>
    </submittedName>
</protein>
<evidence type="ECO:0000256" key="1">
    <source>
        <dbReference type="SAM" id="MobiDB-lite"/>
    </source>
</evidence>
<accession>A0A5C5XMA4</accession>
<dbReference type="EMBL" id="SJPG01000001">
    <property type="protein sequence ID" value="TWT63581.1"/>
    <property type="molecule type" value="Genomic_DNA"/>
</dbReference>
<name>A0A5C5XMA4_9PLAN</name>
<evidence type="ECO:0000313" key="4">
    <source>
        <dbReference type="Proteomes" id="UP000316095"/>
    </source>
</evidence>
<keyword evidence="2" id="KW-0472">Membrane</keyword>
<gene>
    <name evidence="3" type="ORF">Pan54_43350</name>
</gene>
<dbReference type="OrthoDB" id="290599at2"/>
<feature type="transmembrane region" description="Helical" evidence="2">
    <location>
        <begin position="52"/>
        <end position="71"/>
    </location>
</feature>
<sequence length="103" mass="11324">MKWFRFSSIVGLFLLILISGSELSVCEACPMCKMATEDAGNSSQPAAYMASILTMLSMPSILFSIVGVSLYRMSRRETEMIAQDDNLSGRQSETVDPNSTQDN</sequence>
<keyword evidence="2" id="KW-0812">Transmembrane</keyword>
<keyword evidence="2" id="KW-1133">Transmembrane helix</keyword>
<keyword evidence="4" id="KW-1185">Reference proteome</keyword>
<organism evidence="3 4">
    <name type="scientific">Rubinisphaera italica</name>
    <dbReference type="NCBI Taxonomy" id="2527969"/>
    <lineage>
        <taxon>Bacteria</taxon>
        <taxon>Pseudomonadati</taxon>
        <taxon>Planctomycetota</taxon>
        <taxon>Planctomycetia</taxon>
        <taxon>Planctomycetales</taxon>
        <taxon>Planctomycetaceae</taxon>
        <taxon>Rubinisphaera</taxon>
    </lineage>
</organism>
<comment type="caution">
    <text evidence="3">The sequence shown here is derived from an EMBL/GenBank/DDBJ whole genome shotgun (WGS) entry which is preliminary data.</text>
</comment>
<dbReference type="Proteomes" id="UP000316095">
    <property type="component" value="Unassembled WGS sequence"/>
</dbReference>
<feature type="compositionally biased region" description="Polar residues" evidence="1">
    <location>
        <begin position="85"/>
        <end position="103"/>
    </location>
</feature>
<evidence type="ECO:0000256" key="2">
    <source>
        <dbReference type="SAM" id="Phobius"/>
    </source>
</evidence>